<dbReference type="AlphaFoldDB" id="A0ABD3S6V4"/>
<reference evidence="1 2" key="1">
    <citation type="submission" date="2024-12" db="EMBL/GenBank/DDBJ databases">
        <title>The unique morphological basis and parallel evolutionary history of personate flowers in Penstemon.</title>
        <authorList>
            <person name="Depatie T.H."/>
            <person name="Wessinger C.A."/>
        </authorList>
    </citation>
    <scope>NUCLEOTIDE SEQUENCE [LARGE SCALE GENOMIC DNA]</scope>
    <source>
        <strain evidence="1">WTNN_2</strain>
        <tissue evidence="1">Leaf</tissue>
    </source>
</reference>
<accession>A0ABD3S6V4</accession>
<sequence>MNCHIYLLLDAPTTYYRLICFSYICVLFTI</sequence>
<dbReference type="EMBL" id="JBJXBP010000007">
    <property type="protein sequence ID" value="KAL3820135.1"/>
    <property type="molecule type" value="Genomic_DNA"/>
</dbReference>
<evidence type="ECO:0000313" key="1">
    <source>
        <dbReference type="EMBL" id="KAL3820135.1"/>
    </source>
</evidence>
<proteinExistence type="predicted"/>
<name>A0ABD3S6V4_9LAMI</name>
<evidence type="ECO:0000313" key="2">
    <source>
        <dbReference type="Proteomes" id="UP001634393"/>
    </source>
</evidence>
<protein>
    <submittedName>
        <fullName evidence="1">Uncharacterized protein</fullName>
    </submittedName>
</protein>
<organism evidence="1 2">
    <name type="scientific">Penstemon smallii</name>
    <dbReference type="NCBI Taxonomy" id="265156"/>
    <lineage>
        <taxon>Eukaryota</taxon>
        <taxon>Viridiplantae</taxon>
        <taxon>Streptophyta</taxon>
        <taxon>Embryophyta</taxon>
        <taxon>Tracheophyta</taxon>
        <taxon>Spermatophyta</taxon>
        <taxon>Magnoliopsida</taxon>
        <taxon>eudicotyledons</taxon>
        <taxon>Gunneridae</taxon>
        <taxon>Pentapetalae</taxon>
        <taxon>asterids</taxon>
        <taxon>lamiids</taxon>
        <taxon>Lamiales</taxon>
        <taxon>Plantaginaceae</taxon>
        <taxon>Cheloneae</taxon>
        <taxon>Penstemon</taxon>
    </lineage>
</organism>
<gene>
    <name evidence="1" type="ORF">ACJIZ3_006040</name>
</gene>
<comment type="caution">
    <text evidence="1">The sequence shown here is derived from an EMBL/GenBank/DDBJ whole genome shotgun (WGS) entry which is preliminary data.</text>
</comment>
<dbReference type="Proteomes" id="UP001634393">
    <property type="component" value="Unassembled WGS sequence"/>
</dbReference>
<keyword evidence="2" id="KW-1185">Reference proteome</keyword>